<dbReference type="RefSeq" id="WP_268882673.1">
    <property type="nucleotide sequence ID" value="NZ_CP114029.1"/>
</dbReference>
<accession>A0ABY7C5V0</accession>
<evidence type="ECO:0000259" key="1">
    <source>
        <dbReference type="PROSITE" id="PS50943"/>
    </source>
</evidence>
<proteinExistence type="predicted"/>
<dbReference type="Pfam" id="PF13560">
    <property type="entry name" value="HTH_31"/>
    <property type="match status" value="1"/>
</dbReference>
<dbReference type="InterPro" id="IPR001387">
    <property type="entry name" value="Cro/C1-type_HTH"/>
</dbReference>
<protein>
    <submittedName>
        <fullName evidence="2">Helix-turn-helix transcriptional regulator</fullName>
    </submittedName>
</protein>
<feature type="domain" description="HTH cro/C1-type" evidence="1">
    <location>
        <begin position="13"/>
        <end position="67"/>
    </location>
</feature>
<evidence type="ECO:0000313" key="3">
    <source>
        <dbReference type="Proteomes" id="UP001164020"/>
    </source>
</evidence>
<gene>
    <name evidence="2" type="ORF">OH818_08950</name>
</gene>
<dbReference type="Gene3D" id="1.10.260.40">
    <property type="entry name" value="lambda repressor-like DNA-binding domains"/>
    <property type="match status" value="1"/>
</dbReference>
<dbReference type="SMART" id="SM00530">
    <property type="entry name" value="HTH_XRE"/>
    <property type="match status" value="1"/>
</dbReference>
<reference evidence="2" key="1">
    <citation type="submission" date="2022-12" db="EMBL/GenBank/DDBJ databases">
        <title>Jiella pelagia sp. nov., isolated from phosphonate enriched culture of Northwest Pacific surface seawater.</title>
        <authorList>
            <person name="Shin D.Y."/>
            <person name="Hwang C.Y."/>
        </authorList>
    </citation>
    <scope>NUCLEOTIDE SEQUENCE</scope>
    <source>
        <strain evidence="2">HL-NP1</strain>
    </source>
</reference>
<dbReference type="Proteomes" id="UP001164020">
    <property type="component" value="Chromosome"/>
</dbReference>
<organism evidence="2 3">
    <name type="scientific">Jiella pelagia</name>
    <dbReference type="NCBI Taxonomy" id="2986949"/>
    <lineage>
        <taxon>Bacteria</taxon>
        <taxon>Pseudomonadati</taxon>
        <taxon>Pseudomonadota</taxon>
        <taxon>Alphaproteobacteria</taxon>
        <taxon>Hyphomicrobiales</taxon>
        <taxon>Aurantimonadaceae</taxon>
        <taxon>Jiella</taxon>
    </lineage>
</organism>
<keyword evidence="3" id="KW-1185">Reference proteome</keyword>
<dbReference type="InterPro" id="IPR010982">
    <property type="entry name" value="Lambda_DNA-bd_dom_sf"/>
</dbReference>
<dbReference type="EMBL" id="CP114029">
    <property type="protein sequence ID" value="WAP70210.1"/>
    <property type="molecule type" value="Genomic_DNA"/>
</dbReference>
<dbReference type="CDD" id="cd00093">
    <property type="entry name" value="HTH_XRE"/>
    <property type="match status" value="1"/>
</dbReference>
<evidence type="ECO:0000313" key="2">
    <source>
        <dbReference type="EMBL" id="WAP70210.1"/>
    </source>
</evidence>
<dbReference type="SUPFAM" id="SSF47413">
    <property type="entry name" value="lambda repressor-like DNA-binding domains"/>
    <property type="match status" value="1"/>
</dbReference>
<dbReference type="PROSITE" id="PS50943">
    <property type="entry name" value="HTH_CROC1"/>
    <property type="match status" value="1"/>
</dbReference>
<name>A0ABY7C5V0_9HYPH</name>
<sequence length="118" mass="13081">MQDPVDAHVGARLRQARLMAKLTQEELGLALGVSGERIRQYECGAERVGAGRLNRACKALNVPPTYFFEGYEAPATREVLPPPPVSVAPDLQDRQSRLAVDRLIEKILERIKDERSGS</sequence>